<keyword evidence="6" id="KW-0472">Membrane</keyword>
<evidence type="ECO:0000256" key="8">
    <source>
        <dbReference type="SAM" id="MobiDB-lite"/>
    </source>
</evidence>
<comment type="function">
    <text evidence="7">Cell autonomous antagonist of the canonical Wnt signaling pathway.</text>
</comment>
<evidence type="ECO:0000256" key="7">
    <source>
        <dbReference type="RuleBase" id="RU367060"/>
    </source>
</evidence>
<feature type="compositionally biased region" description="Basic and acidic residues" evidence="8">
    <location>
        <begin position="197"/>
        <end position="217"/>
    </location>
</feature>
<dbReference type="PANTHER" id="PTHR22611">
    <property type="entry name" value="PROTEIN NAKED CUTICLE"/>
    <property type="match status" value="1"/>
</dbReference>
<feature type="region of interest" description="Disordered" evidence="8">
    <location>
        <begin position="470"/>
        <end position="494"/>
    </location>
</feature>
<evidence type="ECO:0000256" key="5">
    <source>
        <dbReference type="ARBA" id="ARBA00022723"/>
    </source>
</evidence>
<dbReference type="GO" id="GO:0090090">
    <property type="term" value="P:negative regulation of canonical Wnt signaling pathway"/>
    <property type="evidence" value="ECO:0007669"/>
    <property type="project" value="UniProtKB-ARBA"/>
</dbReference>
<dbReference type="GO" id="GO:0046872">
    <property type="term" value="F:metal ion binding"/>
    <property type="evidence" value="ECO:0007669"/>
    <property type="project" value="UniProtKB-KW"/>
</dbReference>
<comment type="subcellular location">
    <subcellularLocation>
        <location evidence="7">Cell membrane</location>
    </subcellularLocation>
    <subcellularLocation>
        <location evidence="7">Cytoplasm</location>
    </subcellularLocation>
</comment>
<keyword evidence="10" id="KW-1185">Reference proteome</keyword>
<dbReference type="AlphaFoldDB" id="A0A6J8C260"/>
<evidence type="ECO:0000256" key="1">
    <source>
        <dbReference type="ARBA" id="ARBA00007081"/>
    </source>
</evidence>
<sequence>MDKKPENLFEVIVSLHSHQLFILRLTDNIRILIENMCSYNKLMNFKCELDPLVIKARRSPIVIFCRGVLLRPLHLIFTGYLVQYRTTFTEIWTVDLDICNLLGQSKVGKCGLQIIDITNILKRQNNTHIHSSSRHCAGFLASLSIGWSSLAKGRDWKHKELSVSLEDKGGESVPLRVELPPQKMESHSNKLLTLDNNLEKPDQSGEKEKTATETQDNRLSIEDLSSLLKALYDAVGSSIKIPSNGTKTLKLRLTVGPDGSLSPSHKGSPKSKENKDKCKDTPKVKDTTKLQKVNNLTQANLQMPLKQCNSEIQGHCYGNNLSQCQSPKRLPFTSQEHQQLAELVQENMERNHIKQLRRHHSDCRGNTHEHSHHKRRHRGHCSKNNGATNVNERAKECQDRRNYYLDLAGIEHTAVKEQNNALCEDTQHQRSRSNDLPHKCDNVKKEVEFLHKHSDMTSRVDHIRSKSFDPQEIASRSPKGHHKTISSSLSPLKSHKFRPLSLPMNIDPAIASHYHRRHRQREKDHDLAMQQVAEWIEKEHTLDKDGEKVIVQRHEHHHIHEHHHHHHYHHYHEA</sequence>
<comment type="similarity">
    <text evidence="1 7">Belongs to the NKD family.</text>
</comment>
<dbReference type="PANTHER" id="PTHR22611:SF9">
    <property type="entry name" value="PROTEIN NAKED CUTICLE"/>
    <property type="match status" value="1"/>
</dbReference>
<gene>
    <name evidence="9" type="ORF">MCOR_24822</name>
</gene>
<name>A0A6J8C260_MYTCO</name>
<feature type="compositionally biased region" description="Basic and acidic residues" evidence="8">
    <location>
        <begin position="270"/>
        <end position="284"/>
    </location>
</feature>
<feature type="region of interest" description="Disordered" evidence="8">
    <location>
        <begin position="253"/>
        <end position="284"/>
    </location>
</feature>
<evidence type="ECO:0000256" key="4">
    <source>
        <dbReference type="ARBA" id="ARBA00022687"/>
    </source>
</evidence>
<evidence type="ECO:0000256" key="6">
    <source>
        <dbReference type="ARBA" id="ARBA00023136"/>
    </source>
</evidence>
<dbReference type="EMBL" id="CACVKT020004357">
    <property type="protein sequence ID" value="CAC5389676.1"/>
    <property type="molecule type" value="Genomic_DNA"/>
</dbReference>
<dbReference type="Proteomes" id="UP000507470">
    <property type="component" value="Unassembled WGS sequence"/>
</dbReference>
<dbReference type="GO" id="GO:0005886">
    <property type="term" value="C:plasma membrane"/>
    <property type="evidence" value="ECO:0007669"/>
    <property type="project" value="UniProtKB-SubCell"/>
</dbReference>
<dbReference type="GO" id="GO:0016055">
    <property type="term" value="P:Wnt signaling pathway"/>
    <property type="evidence" value="ECO:0007669"/>
    <property type="project" value="UniProtKB-UniRule"/>
</dbReference>
<dbReference type="InterPro" id="IPR040140">
    <property type="entry name" value="Nkd-like"/>
</dbReference>
<dbReference type="GO" id="GO:0005737">
    <property type="term" value="C:cytoplasm"/>
    <property type="evidence" value="ECO:0007669"/>
    <property type="project" value="UniProtKB-SubCell"/>
</dbReference>
<proteinExistence type="inferred from homology"/>
<accession>A0A6J8C260</accession>
<feature type="region of interest" description="Disordered" evidence="8">
    <location>
        <begin position="358"/>
        <end position="387"/>
    </location>
</feature>
<keyword evidence="3" id="KW-0963">Cytoplasm</keyword>
<protein>
    <recommendedName>
        <fullName evidence="7">Protein naked cuticle homolog</fullName>
    </recommendedName>
</protein>
<keyword evidence="2 7" id="KW-1003">Cell membrane</keyword>
<feature type="region of interest" description="Disordered" evidence="8">
    <location>
        <begin position="179"/>
        <end position="217"/>
    </location>
</feature>
<feature type="compositionally biased region" description="Basic residues" evidence="8">
    <location>
        <begin position="370"/>
        <end position="381"/>
    </location>
</feature>
<organism evidence="9 10">
    <name type="scientific">Mytilus coruscus</name>
    <name type="common">Sea mussel</name>
    <dbReference type="NCBI Taxonomy" id="42192"/>
    <lineage>
        <taxon>Eukaryota</taxon>
        <taxon>Metazoa</taxon>
        <taxon>Spiralia</taxon>
        <taxon>Lophotrochozoa</taxon>
        <taxon>Mollusca</taxon>
        <taxon>Bivalvia</taxon>
        <taxon>Autobranchia</taxon>
        <taxon>Pteriomorphia</taxon>
        <taxon>Mytilida</taxon>
        <taxon>Mytiloidea</taxon>
        <taxon>Mytilidae</taxon>
        <taxon>Mytilinae</taxon>
        <taxon>Mytilus</taxon>
    </lineage>
</organism>
<evidence type="ECO:0000256" key="3">
    <source>
        <dbReference type="ARBA" id="ARBA00022490"/>
    </source>
</evidence>
<evidence type="ECO:0000313" key="9">
    <source>
        <dbReference type="EMBL" id="CAC5389676.1"/>
    </source>
</evidence>
<dbReference type="OrthoDB" id="5953812at2759"/>
<reference evidence="9 10" key="1">
    <citation type="submission" date="2020-06" db="EMBL/GenBank/DDBJ databases">
        <authorList>
            <person name="Li R."/>
            <person name="Bekaert M."/>
        </authorList>
    </citation>
    <scope>NUCLEOTIDE SEQUENCE [LARGE SCALE GENOMIC DNA]</scope>
    <source>
        <strain evidence="10">wild</strain>
    </source>
</reference>
<evidence type="ECO:0000256" key="2">
    <source>
        <dbReference type="ARBA" id="ARBA00022475"/>
    </source>
</evidence>
<evidence type="ECO:0000313" key="10">
    <source>
        <dbReference type="Proteomes" id="UP000507470"/>
    </source>
</evidence>
<keyword evidence="4 7" id="KW-0879">Wnt signaling pathway</keyword>
<keyword evidence="5" id="KW-0479">Metal-binding</keyword>